<sequence length="406" mass="43678">MNILKKFKAAATLVVLVAVLAGCGKLNFSSDASSTTTGGSGTSTSKYQTTGSVNSDMYQGVIQNGSYKTSSARGLTIDTNTQGSNTYNIKSMESGLQSISMQHFSTSKYSLEEGQLLSTATAKSWLMRKAATTKSTALVSEGPDGLNPSQYQNGEKGAVIANFQTAKPEYLATILEQDYMQASGKSMKLGGISIALGMNEYYYYQKKQYGATYSTKISQTDLEKYGKQMAATVVKRIRKMSGVSSTTPIVVALYKNADQDSLVGGTFFASTTSESGNSLNSWKSINEKNQVLPVVENEKAVNSTVSNDFSNFSDAIENFFPTLAGVTAQTHYESGQLTGMNITINTQFYGLTEIESFTQYVATTAQKDLPSGAKIEIQIQSTGGIQAFVARESGEKAFYTHVFGSY</sequence>
<name>A0A0R1QS80_9LACO</name>
<feature type="signal peptide" evidence="1">
    <location>
        <begin position="1"/>
        <end position="21"/>
    </location>
</feature>
<dbReference type="InterPro" id="IPR011426">
    <property type="entry name" value="CamS"/>
</dbReference>
<protein>
    <recommendedName>
        <fullName evidence="4">Lipoprotein</fullName>
    </recommendedName>
</protein>
<reference evidence="2 3" key="1">
    <citation type="journal article" date="2015" name="Genome Announc.">
        <title>Expanding the biotechnology potential of lactobacilli through comparative genomics of 213 strains and associated genera.</title>
        <authorList>
            <person name="Sun Z."/>
            <person name="Harris H.M."/>
            <person name="McCann A."/>
            <person name="Guo C."/>
            <person name="Argimon S."/>
            <person name="Zhang W."/>
            <person name="Yang X."/>
            <person name="Jeffery I.B."/>
            <person name="Cooney J.C."/>
            <person name="Kagawa T.F."/>
            <person name="Liu W."/>
            <person name="Song Y."/>
            <person name="Salvetti E."/>
            <person name="Wrobel A."/>
            <person name="Rasinkangas P."/>
            <person name="Parkhill J."/>
            <person name="Rea M.C."/>
            <person name="O'Sullivan O."/>
            <person name="Ritari J."/>
            <person name="Douillard F.P."/>
            <person name="Paul Ross R."/>
            <person name="Yang R."/>
            <person name="Briner A.E."/>
            <person name="Felis G.E."/>
            <person name="de Vos W.M."/>
            <person name="Barrangou R."/>
            <person name="Klaenhammer T.R."/>
            <person name="Caufield P.W."/>
            <person name="Cui Y."/>
            <person name="Zhang H."/>
            <person name="O'Toole P.W."/>
        </authorList>
    </citation>
    <scope>NUCLEOTIDE SEQUENCE [LARGE SCALE GENOMIC DNA]</scope>
    <source>
        <strain evidence="2 3">DSM 13343</strain>
    </source>
</reference>
<keyword evidence="1" id="KW-0732">Signal</keyword>
<dbReference type="EMBL" id="AZEU01000179">
    <property type="protein sequence ID" value="KRL43832.1"/>
    <property type="molecule type" value="Genomic_DNA"/>
</dbReference>
<gene>
    <name evidence="2" type="ORF">FD01_GL001526</name>
</gene>
<feature type="chain" id="PRO_5038946341" description="Lipoprotein" evidence="1">
    <location>
        <begin position="22"/>
        <end position="406"/>
    </location>
</feature>
<dbReference type="CDD" id="cd13440">
    <property type="entry name" value="CamS_repeat_2"/>
    <property type="match status" value="1"/>
</dbReference>
<dbReference type="PIRSF" id="PIRSF012509">
    <property type="entry name" value="CamS"/>
    <property type="match status" value="1"/>
</dbReference>
<dbReference type="PATRIC" id="fig|1423769.4.peg.1636"/>
<evidence type="ECO:0000313" key="3">
    <source>
        <dbReference type="Proteomes" id="UP000051790"/>
    </source>
</evidence>
<evidence type="ECO:0008006" key="4">
    <source>
        <dbReference type="Google" id="ProtNLM"/>
    </source>
</evidence>
<evidence type="ECO:0000256" key="1">
    <source>
        <dbReference type="SAM" id="SignalP"/>
    </source>
</evidence>
<dbReference type="CDD" id="cd13441">
    <property type="entry name" value="CamS_repeat_1"/>
    <property type="match status" value="1"/>
</dbReference>
<dbReference type="AlphaFoldDB" id="A0A0R1QS80"/>
<dbReference type="PROSITE" id="PS51257">
    <property type="entry name" value="PROKAR_LIPOPROTEIN"/>
    <property type="match status" value="1"/>
</dbReference>
<organism evidence="2 3">
    <name type="scientific">Lacticaseibacillus manihotivorans DSM 13343 = JCM 12514</name>
    <dbReference type="NCBI Taxonomy" id="1423769"/>
    <lineage>
        <taxon>Bacteria</taxon>
        <taxon>Bacillati</taxon>
        <taxon>Bacillota</taxon>
        <taxon>Bacilli</taxon>
        <taxon>Lactobacillales</taxon>
        <taxon>Lactobacillaceae</taxon>
        <taxon>Lacticaseibacillus</taxon>
    </lineage>
</organism>
<dbReference type="Pfam" id="PF07537">
    <property type="entry name" value="CamS"/>
    <property type="match status" value="1"/>
</dbReference>
<evidence type="ECO:0000313" key="2">
    <source>
        <dbReference type="EMBL" id="KRL43832.1"/>
    </source>
</evidence>
<accession>A0A0R1QS80</accession>
<dbReference type="Proteomes" id="UP000051790">
    <property type="component" value="Unassembled WGS sequence"/>
</dbReference>
<proteinExistence type="predicted"/>
<comment type="caution">
    <text evidence="2">The sequence shown here is derived from an EMBL/GenBank/DDBJ whole genome shotgun (WGS) entry which is preliminary data.</text>
</comment>
<keyword evidence="3" id="KW-1185">Reference proteome</keyword>
<dbReference type="Gene3D" id="3.10.570.10">
    <property type="entry name" value="sex pheromone staph- cam373 precursor domain"/>
    <property type="match status" value="1"/>
</dbReference>